<dbReference type="PANTHER" id="PTHR31840">
    <property type="entry name" value="COILED-COIL DOMAIN-CONTAINING PROTEIN 97"/>
    <property type="match status" value="1"/>
</dbReference>
<feature type="compositionally biased region" description="Polar residues" evidence="1">
    <location>
        <begin position="196"/>
        <end position="207"/>
    </location>
</feature>
<dbReference type="EMBL" id="OX597816">
    <property type="protein sequence ID" value="CAI9719216.1"/>
    <property type="molecule type" value="Genomic_DNA"/>
</dbReference>
<feature type="region of interest" description="Disordered" evidence="1">
    <location>
        <begin position="452"/>
        <end position="480"/>
    </location>
</feature>
<reference evidence="3" key="1">
    <citation type="submission" date="2023-08" db="EMBL/GenBank/DDBJ databases">
        <authorList>
            <person name="Alioto T."/>
            <person name="Alioto T."/>
            <person name="Gomez Garrido J."/>
        </authorList>
    </citation>
    <scope>NUCLEOTIDE SEQUENCE</scope>
</reference>
<evidence type="ECO:0000259" key="2">
    <source>
        <dbReference type="Pfam" id="PF09747"/>
    </source>
</evidence>
<sequence>MEKLTQEVEKKISGELPTFSPMVSETSFTASDYVEFIEYVLSVYNKNLRNVVAIIGNNTGVNKSIAIGCASHKLNLTVSAYLEKQEVLLDKIDMLTGKLKLLKLEVISSYVPFTKWRCPRGVDFSEYKHYITRMEVEEAISEEPDIQRLQISGGENDNRKDISKSGMLLDEQSSERLNFVVVGDNLTDIPLEGNSDDQGSQFIQPPASNRDLKPHVEDMLQRLAHSSAHFKHQQRNEPDLTPSQKYEIAREIFENKPHLFLARFKQHLAMKDIPCFQEYAGDYEIDFHLSEIQKWDSKNYKRKKVKNRRYKALMEMMSIGDEYFTEDAMKSRDPLLYEELIGQHLTEEERVEKANSIMAKNENSLSQFLLRHIEQQQENALYYSLKHKEEECFEEFDSDSDEEIEIPAKRKLSKPEKKELRAEFLHIMQERFLDGKDLGYDYSTIDDNAVYDDLDTEDKDEEEKYFDNEEPQMLDDTNCT</sequence>
<dbReference type="Pfam" id="PF09747">
    <property type="entry name" value="CCD97-like_C"/>
    <property type="match status" value="1"/>
</dbReference>
<name>A0AA36APG2_OCTVU</name>
<evidence type="ECO:0000313" key="4">
    <source>
        <dbReference type="Proteomes" id="UP001162480"/>
    </source>
</evidence>
<dbReference type="InterPro" id="IPR040233">
    <property type="entry name" value="CCD97-like_C"/>
</dbReference>
<evidence type="ECO:0000256" key="1">
    <source>
        <dbReference type="SAM" id="MobiDB-lite"/>
    </source>
</evidence>
<dbReference type="PANTHER" id="PTHR31840:SF1">
    <property type="entry name" value="COILED-COIL DOMAIN-CONTAINING PROTEIN 97"/>
    <property type="match status" value="1"/>
</dbReference>
<feature type="compositionally biased region" description="Acidic residues" evidence="1">
    <location>
        <begin position="452"/>
        <end position="473"/>
    </location>
</feature>
<keyword evidence="4" id="KW-1185">Reference proteome</keyword>
<dbReference type="AlphaFoldDB" id="A0AA36APG2"/>
<protein>
    <recommendedName>
        <fullName evidence="2">CCD97-like C-terminal domain-containing protein</fullName>
    </recommendedName>
</protein>
<dbReference type="InterPro" id="IPR018613">
    <property type="entry name" value="Ccdc97-like"/>
</dbReference>
<proteinExistence type="predicted"/>
<accession>A0AA36APG2</accession>
<feature type="region of interest" description="Disordered" evidence="1">
    <location>
        <begin position="191"/>
        <end position="210"/>
    </location>
</feature>
<feature type="domain" description="CCD97-like C-terminal" evidence="2">
    <location>
        <begin position="307"/>
        <end position="469"/>
    </location>
</feature>
<gene>
    <name evidence="3" type="ORF">OCTVUL_1B026546</name>
</gene>
<evidence type="ECO:0000313" key="3">
    <source>
        <dbReference type="EMBL" id="CAI9719216.1"/>
    </source>
</evidence>
<organism evidence="3 4">
    <name type="scientific">Octopus vulgaris</name>
    <name type="common">Common octopus</name>
    <dbReference type="NCBI Taxonomy" id="6645"/>
    <lineage>
        <taxon>Eukaryota</taxon>
        <taxon>Metazoa</taxon>
        <taxon>Spiralia</taxon>
        <taxon>Lophotrochozoa</taxon>
        <taxon>Mollusca</taxon>
        <taxon>Cephalopoda</taxon>
        <taxon>Coleoidea</taxon>
        <taxon>Octopodiformes</taxon>
        <taxon>Octopoda</taxon>
        <taxon>Incirrata</taxon>
        <taxon>Octopodidae</taxon>
        <taxon>Octopus</taxon>
    </lineage>
</organism>
<dbReference type="Proteomes" id="UP001162480">
    <property type="component" value="Chromosome 3"/>
</dbReference>